<evidence type="ECO:0000256" key="7">
    <source>
        <dbReference type="RuleBase" id="RU003878"/>
    </source>
</evidence>
<dbReference type="GO" id="GO:0003735">
    <property type="term" value="F:structural constituent of ribosome"/>
    <property type="evidence" value="ECO:0007669"/>
    <property type="project" value="InterPro"/>
</dbReference>
<dbReference type="Proteomes" id="UP000324143">
    <property type="component" value="Unassembled WGS sequence"/>
</dbReference>
<evidence type="ECO:0000256" key="2">
    <source>
        <dbReference type="ARBA" id="ARBA00022980"/>
    </source>
</evidence>
<dbReference type="AlphaFoldDB" id="A0A5D0MGN7"/>
<dbReference type="GO" id="GO:0022625">
    <property type="term" value="C:cytosolic large ribosomal subunit"/>
    <property type="evidence" value="ECO:0007669"/>
    <property type="project" value="TreeGrafter"/>
</dbReference>
<dbReference type="FunFam" id="3.90.1180.10:FF:000001">
    <property type="entry name" value="50S ribosomal protein L13"/>
    <property type="match status" value="1"/>
</dbReference>
<dbReference type="Pfam" id="PF00572">
    <property type="entry name" value="Ribosomal_L13"/>
    <property type="match status" value="1"/>
</dbReference>
<dbReference type="GO" id="GO:0003729">
    <property type="term" value="F:mRNA binding"/>
    <property type="evidence" value="ECO:0007669"/>
    <property type="project" value="TreeGrafter"/>
</dbReference>
<accession>A0A5D0MGN7</accession>
<sequence length="142" mass="16684">MKTFRPKEKDVERKWYEVDAENRTLGRMASRIARILRGKHKPIFHPAVDTGDFVIVKNAKKIKLTGKKKDNKYYHKHTGYPGNIKSYTYGEMIKKHPITVVKKAVKGMLPDNSLRRKMMKRLKVYEGNEHPHEAQKPEKLEL</sequence>
<evidence type="ECO:0000256" key="4">
    <source>
        <dbReference type="ARBA" id="ARBA00035201"/>
    </source>
</evidence>
<dbReference type="GO" id="GO:0017148">
    <property type="term" value="P:negative regulation of translation"/>
    <property type="evidence" value="ECO:0007669"/>
    <property type="project" value="TreeGrafter"/>
</dbReference>
<keyword evidence="3 5" id="KW-0687">Ribonucleoprotein</keyword>
<name>A0A5D0MGN7_9BACT</name>
<dbReference type="PROSITE" id="PS00783">
    <property type="entry name" value="RIBOSOMAL_L13"/>
    <property type="match status" value="1"/>
</dbReference>
<dbReference type="PANTHER" id="PTHR11545">
    <property type="entry name" value="RIBOSOMAL PROTEIN L13"/>
    <property type="match status" value="1"/>
</dbReference>
<comment type="subunit">
    <text evidence="5">Part of the 50S ribosomal subunit.</text>
</comment>
<evidence type="ECO:0000313" key="8">
    <source>
        <dbReference type="EMBL" id="TYB30651.1"/>
    </source>
</evidence>
<dbReference type="GO" id="GO:0006412">
    <property type="term" value="P:translation"/>
    <property type="evidence" value="ECO:0007669"/>
    <property type="project" value="UniProtKB-UniRule"/>
</dbReference>
<evidence type="ECO:0000256" key="5">
    <source>
        <dbReference type="HAMAP-Rule" id="MF_01366"/>
    </source>
</evidence>
<evidence type="ECO:0000256" key="3">
    <source>
        <dbReference type="ARBA" id="ARBA00023274"/>
    </source>
</evidence>
<dbReference type="CDD" id="cd00392">
    <property type="entry name" value="Ribosomal_L13"/>
    <property type="match status" value="1"/>
</dbReference>
<comment type="function">
    <text evidence="5 7">This protein is one of the early assembly proteins of the 50S ribosomal subunit, although it is not seen to bind rRNA by itself. It is important during the early stages of 50S assembly.</text>
</comment>
<dbReference type="InterPro" id="IPR005822">
    <property type="entry name" value="Ribosomal_uL13"/>
</dbReference>
<dbReference type="PANTHER" id="PTHR11545:SF2">
    <property type="entry name" value="LARGE RIBOSOMAL SUBUNIT PROTEIN UL13M"/>
    <property type="match status" value="1"/>
</dbReference>
<protein>
    <recommendedName>
        <fullName evidence="4 5">Large ribosomal subunit protein uL13</fullName>
    </recommendedName>
</protein>
<dbReference type="NCBIfam" id="TIGR01066">
    <property type="entry name" value="rplM_bact"/>
    <property type="match status" value="1"/>
</dbReference>
<organism evidence="8 9">
    <name type="scientific">Candidatus Mcinerneyibacterium aminivorans</name>
    <dbReference type="NCBI Taxonomy" id="2703815"/>
    <lineage>
        <taxon>Bacteria</taxon>
        <taxon>Candidatus Macinerneyibacteriota</taxon>
        <taxon>Candidatus Mcinerneyibacteria</taxon>
        <taxon>Candidatus Mcinerneyibacteriales</taxon>
        <taxon>Candidatus Mcinerneyibacteriaceae</taxon>
        <taxon>Candidatus Mcinerneyibacterium</taxon>
    </lineage>
</organism>
<dbReference type="HAMAP" id="MF_01366">
    <property type="entry name" value="Ribosomal_uL13"/>
    <property type="match status" value="1"/>
</dbReference>
<dbReference type="InterPro" id="IPR036899">
    <property type="entry name" value="Ribosomal_uL13_sf"/>
</dbReference>
<dbReference type="EMBL" id="VSIX01000091">
    <property type="protein sequence ID" value="TYB30651.1"/>
    <property type="molecule type" value="Genomic_DNA"/>
</dbReference>
<dbReference type="SUPFAM" id="SSF52161">
    <property type="entry name" value="Ribosomal protein L13"/>
    <property type="match status" value="1"/>
</dbReference>
<keyword evidence="2 5" id="KW-0689">Ribosomal protein</keyword>
<evidence type="ECO:0000256" key="6">
    <source>
        <dbReference type="RuleBase" id="RU003877"/>
    </source>
</evidence>
<comment type="similarity">
    <text evidence="1 5 6">Belongs to the universal ribosomal protein uL13 family.</text>
</comment>
<dbReference type="Gene3D" id="3.90.1180.10">
    <property type="entry name" value="Ribosomal protein L13"/>
    <property type="match status" value="1"/>
</dbReference>
<evidence type="ECO:0000313" key="9">
    <source>
        <dbReference type="Proteomes" id="UP000324143"/>
    </source>
</evidence>
<dbReference type="InterPro" id="IPR005823">
    <property type="entry name" value="Ribosomal_uL13_bac-type"/>
</dbReference>
<dbReference type="PIRSF" id="PIRSF002181">
    <property type="entry name" value="Ribosomal_L13"/>
    <property type="match status" value="1"/>
</dbReference>
<evidence type="ECO:0000256" key="1">
    <source>
        <dbReference type="ARBA" id="ARBA00006227"/>
    </source>
</evidence>
<gene>
    <name evidence="5 7 8" type="primary">rplM</name>
    <name evidence="8" type="ORF">FXF47_08115</name>
</gene>
<proteinExistence type="inferred from homology"/>
<reference evidence="8" key="1">
    <citation type="submission" date="2019-08" db="EMBL/GenBank/DDBJ databases">
        <title>Genomic characterization of a novel candidate phylum (ARYD3) from a high temperature, high salinity tertiary oil reservoir in north central Oklahoma, USA.</title>
        <authorList>
            <person name="Youssef N.H."/>
            <person name="Yadav A."/>
            <person name="Elshahed M.S."/>
        </authorList>
    </citation>
    <scope>NUCLEOTIDE SEQUENCE [LARGE SCALE GENOMIC DNA]</scope>
    <source>
        <strain evidence="8">ARYD3</strain>
    </source>
</reference>
<keyword evidence="9" id="KW-1185">Reference proteome</keyword>
<comment type="caution">
    <text evidence="8">The sequence shown here is derived from an EMBL/GenBank/DDBJ whole genome shotgun (WGS) entry which is preliminary data.</text>
</comment>
<dbReference type="InterPro" id="IPR023563">
    <property type="entry name" value="Ribosomal_uL13_CS"/>
</dbReference>